<proteinExistence type="predicted"/>
<evidence type="ECO:0000313" key="2">
    <source>
        <dbReference type="EMBL" id="TCK62398.1"/>
    </source>
</evidence>
<dbReference type="Proteomes" id="UP000294614">
    <property type="component" value="Unassembled WGS sequence"/>
</dbReference>
<name>A0A4R1KCQ9_9BACT</name>
<protein>
    <submittedName>
        <fullName evidence="2">Prepilin-type N-terminal cleavage/methylation domain-containing protein</fullName>
    </submittedName>
</protein>
<dbReference type="EMBL" id="SMGG01000003">
    <property type="protein sequence ID" value="TCK62398.1"/>
    <property type="molecule type" value="Genomic_DNA"/>
</dbReference>
<feature type="transmembrane region" description="Helical" evidence="1">
    <location>
        <begin position="6"/>
        <end position="26"/>
    </location>
</feature>
<evidence type="ECO:0000256" key="1">
    <source>
        <dbReference type="SAM" id="Phobius"/>
    </source>
</evidence>
<dbReference type="PROSITE" id="PS00409">
    <property type="entry name" value="PROKAR_NTER_METHYL"/>
    <property type="match status" value="1"/>
</dbReference>
<organism evidence="2 3">
    <name type="scientific">Seleniivibrio woodruffii</name>
    <dbReference type="NCBI Taxonomy" id="1078050"/>
    <lineage>
        <taxon>Bacteria</taxon>
        <taxon>Pseudomonadati</taxon>
        <taxon>Deferribacterota</taxon>
        <taxon>Deferribacteres</taxon>
        <taxon>Deferribacterales</taxon>
        <taxon>Geovibrionaceae</taxon>
        <taxon>Seleniivibrio</taxon>
    </lineage>
</organism>
<sequence>MTSKGFTLIEILIALAILSLSMLGIYRLTFVSLNASEYSVRKAAVNEAGYLRVLEELNYPGRNFSEENELADGTEIKFSSEKGTSLYPGVDEVKLTAEAKDAKSVYYYYEAQ</sequence>
<comment type="caution">
    <text evidence="2">The sequence shown here is derived from an EMBL/GenBank/DDBJ whole genome shotgun (WGS) entry which is preliminary data.</text>
</comment>
<keyword evidence="1" id="KW-0812">Transmembrane</keyword>
<gene>
    <name evidence="2" type="ORF">C8D98_0924</name>
</gene>
<dbReference type="AlphaFoldDB" id="A0A4R1KCQ9"/>
<keyword evidence="1" id="KW-1133">Transmembrane helix</keyword>
<accession>A0A4R1KCQ9</accession>
<evidence type="ECO:0000313" key="3">
    <source>
        <dbReference type="Proteomes" id="UP000294614"/>
    </source>
</evidence>
<dbReference type="InterPro" id="IPR012902">
    <property type="entry name" value="N_methyl_site"/>
</dbReference>
<keyword evidence="1" id="KW-0472">Membrane</keyword>
<reference evidence="2 3" key="1">
    <citation type="submission" date="2019-03" db="EMBL/GenBank/DDBJ databases">
        <title>Genomic Encyclopedia of Type Strains, Phase IV (KMG-IV): sequencing the most valuable type-strain genomes for metagenomic binning, comparative biology and taxonomic classification.</title>
        <authorList>
            <person name="Goeker M."/>
        </authorList>
    </citation>
    <scope>NUCLEOTIDE SEQUENCE [LARGE SCALE GENOMIC DNA]</scope>
    <source>
        <strain evidence="2 3">DSM 24984</strain>
    </source>
</reference>
<dbReference type="RefSeq" id="WP_132872421.1">
    <property type="nucleotide sequence ID" value="NZ_JAJUHT010000004.1"/>
</dbReference>
<dbReference type="Pfam" id="PF07963">
    <property type="entry name" value="N_methyl"/>
    <property type="match status" value="1"/>
</dbReference>
<keyword evidence="3" id="KW-1185">Reference proteome</keyword>
<dbReference type="NCBIfam" id="TIGR02532">
    <property type="entry name" value="IV_pilin_GFxxxE"/>
    <property type="match status" value="1"/>
</dbReference>